<reference evidence="2 4" key="2">
    <citation type="submission" date="2020-08" db="EMBL/GenBank/DDBJ databases">
        <title>Sequencing the genomes of 1000 actinobacteria strains.</title>
        <authorList>
            <person name="Klenk H.-P."/>
        </authorList>
    </citation>
    <scope>NUCLEOTIDE SEQUENCE [LARGE SCALE GENOMIC DNA]</scope>
    <source>
        <strain evidence="2 4">DSM 9581</strain>
    </source>
</reference>
<evidence type="ECO:0000313" key="4">
    <source>
        <dbReference type="Proteomes" id="UP000564629"/>
    </source>
</evidence>
<dbReference type="Proteomes" id="UP000321723">
    <property type="component" value="Unassembled WGS sequence"/>
</dbReference>
<dbReference type="RefSeq" id="WP_146835499.1">
    <property type="nucleotide sequence ID" value="NZ_BJVQ01000012.1"/>
</dbReference>
<keyword evidence="3" id="KW-1185">Reference proteome</keyword>
<dbReference type="EMBL" id="JACHDN010000001">
    <property type="protein sequence ID" value="MBB5472045.1"/>
    <property type="molecule type" value="Genomic_DNA"/>
</dbReference>
<dbReference type="AlphaFoldDB" id="A0A511FAC4"/>
<evidence type="ECO:0000313" key="2">
    <source>
        <dbReference type="EMBL" id="MBB5472045.1"/>
    </source>
</evidence>
<evidence type="ECO:0000313" key="3">
    <source>
        <dbReference type="Proteomes" id="UP000321723"/>
    </source>
</evidence>
<dbReference type="OrthoDB" id="8781117at2"/>
<sequence>MTCLLVTAPVQAVAGRAGGAASGSWATADDDRAAAVGAPAAAPPRESPGEFAEAVRAVRERFPGDYADSASAAPAEGGAWVAFRGAAPAGARELLEALPIPVRVIEDRGLSAAERALAVETAAEALGISHDAIVEMLPAGAVIRMTTGGPVDVAAVEAAVRDALGEPAATVDVRVTVQRPSGTTPLVAPEGLSAGTVP</sequence>
<dbReference type="Proteomes" id="UP000564629">
    <property type="component" value="Unassembled WGS sequence"/>
</dbReference>
<protein>
    <submittedName>
        <fullName evidence="1">Uncharacterized protein</fullName>
    </submittedName>
</protein>
<dbReference type="EMBL" id="BJVQ01000012">
    <property type="protein sequence ID" value="GEL46221.1"/>
    <property type="molecule type" value="Genomic_DNA"/>
</dbReference>
<comment type="caution">
    <text evidence="1">The sequence shown here is derived from an EMBL/GenBank/DDBJ whole genome shotgun (WGS) entry which is preliminary data.</text>
</comment>
<proteinExistence type="predicted"/>
<accession>A0A511FAC4</accession>
<name>A0A511FAC4_9CELL</name>
<reference evidence="1 3" key="1">
    <citation type="submission" date="2019-07" db="EMBL/GenBank/DDBJ databases">
        <title>Whole genome shotgun sequence of Cellulomonas hominis NBRC 16055.</title>
        <authorList>
            <person name="Hosoyama A."/>
            <person name="Uohara A."/>
            <person name="Ohji S."/>
            <person name="Ichikawa N."/>
        </authorList>
    </citation>
    <scope>NUCLEOTIDE SEQUENCE [LARGE SCALE GENOMIC DNA]</scope>
    <source>
        <strain evidence="1 3">NBRC 16055</strain>
    </source>
</reference>
<evidence type="ECO:0000313" key="1">
    <source>
        <dbReference type="EMBL" id="GEL46221.1"/>
    </source>
</evidence>
<organism evidence="1 3">
    <name type="scientific">Cellulomonas hominis</name>
    <dbReference type="NCBI Taxonomy" id="156981"/>
    <lineage>
        <taxon>Bacteria</taxon>
        <taxon>Bacillati</taxon>
        <taxon>Actinomycetota</taxon>
        <taxon>Actinomycetes</taxon>
        <taxon>Micrococcales</taxon>
        <taxon>Cellulomonadaceae</taxon>
        <taxon>Cellulomonas</taxon>
    </lineage>
</organism>
<gene>
    <name evidence="1" type="ORF">CHO01_13370</name>
    <name evidence="2" type="ORF">HNR08_000781</name>
</gene>